<dbReference type="InterPro" id="IPR051167">
    <property type="entry name" value="Prolyl_oligopep/macrocyclase"/>
</dbReference>
<dbReference type="GO" id="GO:0004252">
    <property type="term" value="F:serine-type endopeptidase activity"/>
    <property type="evidence" value="ECO:0007669"/>
    <property type="project" value="InterPro"/>
</dbReference>
<organism evidence="2 3">
    <name type="scientific">Allacma fusca</name>
    <dbReference type="NCBI Taxonomy" id="39272"/>
    <lineage>
        <taxon>Eukaryota</taxon>
        <taxon>Metazoa</taxon>
        <taxon>Ecdysozoa</taxon>
        <taxon>Arthropoda</taxon>
        <taxon>Hexapoda</taxon>
        <taxon>Collembola</taxon>
        <taxon>Symphypleona</taxon>
        <taxon>Sminthuridae</taxon>
        <taxon>Allacma</taxon>
    </lineage>
</organism>
<evidence type="ECO:0000313" key="3">
    <source>
        <dbReference type="Proteomes" id="UP000708208"/>
    </source>
</evidence>
<dbReference type="PANTHER" id="PTHR42881">
    <property type="entry name" value="PROLYL ENDOPEPTIDASE"/>
    <property type="match status" value="1"/>
</dbReference>
<gene>
    <name evidence="2" type="ORF">AFUS01_LOCUS27054</name>
</gene>
<accession>A0A8J2KK48</accession>
<reference evidence="2" key="1">
    <citation type="submission" date="2021-06" db="EMBL/GenBank/DDBJ databases">
        <authorList>
            <person name="Hodson N. C."/>
            <person name="Mongue J. A."/>
            <person name="Jaron S. K."/>
        </authorList>
    </citation>
    <scope>NUCLEOTIDE SEQUENCE</scope>
</reference>
<dbReference type="Pfam" id="PF02897">
    <property type="entry name" value="Peptidase_S9_N"/>
    <property type="match status" value="1"/>
</dbReference>
<feature type="non-terminal residue" evidence="2">
    <location>
        <position position="1"/>
    </location>
</feature>
<dbReference type="Proteomes" id="UP000708208">
    <property type="component" value="Unassembled WGS sequence"/>
</dbReference>
<sequence length="242" mass="27809">IPERSEIRETLAELWDYPYHGSPVKKGNRYFYNENSGLQNQNVIYIKENLSSEAEIFFDPNLLSEDGSVEMGDPKLSPDGEQFAYTLSKGGTDWRTVHFKQVATKEDYSDILEYTKFPDVSWTHDNLGVFYVRYPLKDGQVQSMNSKVYYHRLNTTQDKDILIAEFPLNPKWSLGVEISDCGKYVMVTTEENFQANSVHIASLEDNPIDRNFKNNFVAIFPSVDEARYSVSGFCIRTLSVYG</sequence>
<comment type="caution">
    <text evidence="2">The sequence shown here is derived from an EMBL/GenBank/DDBJ whole genome shotgun (WGS) entry which is preliminary data.</text>
</comment>
<feature type="non-terminal residue" evidence="2">
    <location>
        <position position="242"/>
    </location>
</feature>
<proteinExistence type="predicted"/>
<evidence type="ECO:0000259" key="1">
    <source>
        <dbReference type="Pfam" id="PF02897"/>
    </source>
</evidence>
<evidence type="ECO:0000313" key="2">
    <source>
        <dbReference type="EMBL" id="CAG7816435.1"/>
    </source>
</evidence>
<dbReference type="OrthoDB" id="248387at2759"/>
<dbReference type="EMBL" id="CAJVCH010370206">
    <property type="protein sequence ID" value="CAG7816435.1"/>
    <property type="molecule type" value="Genomic_DNA"/>
</dbReference>
<feature type="domain" description="Peptidase S9A N-terminal" evidence="1">
    <location>
        <begin position="2"/>
        <end position="230"/>
    </location>
</feature>
<dbReference type="GO" id="GO:0070012">
    <property type="term" value="F:oligopeptidase activity"/>
    <property type="evidence" value="ECO:0007669"/>
    <property type="project" value="TreeGrafter"/>
</dbReference>
<name>A0A8J2KK48_9HEXA</name>
<dbReference type="GO" id="GO:0005829">
    <property type="term" value="C:cytosol"/>
    <property type="evidence" value="ECO:0007669"/>
    <property type="project" value="TreeGrafter"/>
</dbReference>
<dbReference type="InterPro" id="IPR023302">
    <property type="entry name" value="Pept_S9A_N"/>
</dbReference>
<keyword evidence="3" id="KW-1185">Reference proteome</keyword>
<dbReference type="AlphaFoldDB" id="A0A8J2KK48"/>
<dbReference type="PANTHER" id="PTHR42881:SF2">
    <property type="entry name" value="PROLYL ENDOPEPTIDASE"/>
    <property type="match status" value="1"/>
</dbReference>
<protein>
    <recommendedName>
        <fullName evidence="1">Peptidase S9A N-terminal domain-containing protein</fullName>
    </recommendedName>
</protein>